<accession>A0A438AJI7</accession>
<organism evidence="7 8">
    <name type="scientific">Mesobaculum littorinae</name>
    <dbReference type="NCBI Taxonomy" id="2486419"/>
    <lineage>
        <taxon>Bacteria</taxon>
        <taxon>Pseudomonadati</taxon>
        <taxon>Pseudomonadota</taxon>
        <taxon>Alphaproteobacteria</taxon>
        <taxon>Rhodobacterales</taxon>
        <taxon>Roseobacteraceae</taxon>
        <taxon>Mesobaculum</taxon>
    </lineage>
</organism>
<keyword evidence="8" id="KW-1185">Reference proteome</keyword>
<name>A0A438AJI7_9RHOB</name>
<dbReference type="OrthoDB" id="9804822at2"/>
<dbReference type="Pfam" id="PF01810">
    <property type="entry name" value="LysE"/>
    <property type="match status" value="1"/>
</dbReference>
<dbReference type="GO" id="GO:0015171">
    <property type="term" value="F:amino acid transmembrane transporter activity"/>
    <property type="evidence" value="ECO:0007669"/>
    <property type="project" value="TreeGrafter"/>
</dbReference>
<dbReference type="RefSeq" id="WP_127906071.1">
    <property type="nucleotide sequence ID" value="NZ_RQXX01000002.1"/>
</dbReference>
<feature type="transmembrane region" description="Helical" evidence="6">
    <location>
        <begin position="186"/>
        <end position="203"/>
    </location>
</feature>
<keyword evidence="5 6" id="KW-0472">Membrane</keyword>
<keyword evidence="4 6" id="KW-1133">Transmembrane helix</keyword>
<evidence type="ECO:0000256" key="2">
    <source>
        <dbReference type="ARBA" id="ARBA00022475"/>
    </source>
</evidence>
<feature type="transmembrane region" description="Helical" evidence="6">
    <location>
        <begin position="145"/>
        <end position="165"/>
    </location>
</feature>
<evidence type="ECO:0000256" key="6">
    <source>
        <dbReference type="SAM" id="Phobius"/>
    </source>
</evidence>
<keyword evidence="2" id="KW-1003">Cell membrane</keyword>
<dbReference type="GO" id="GO:0005886">
    <property type="term" value="C:plasma membrane"/>
    <property type="evidence" value="ECO:0007669"/>
    <property type="project" value="UniProtKB-SubCell"/>
</dbReference>
<dbReference type="PANTHER" id="PTHR30086:SF19">
    <property type="entry name" value="THREONINE EFFLUX PROTEIN"/>
    <property type="match status" value="1"/>
</dbReference>
<reference evidence="7 8" key="1">
    <citation type="submission" date="2018-11" db="EMBL/GenBank/DDBJ databases">
        <title>Mesobaculum littorinae gen. nov., sp. nov., isolated from Littorina scabra that represents a novel genus of the order Rhodobacteraceae.</title>
        <authorList>
            <person name="Li F."/>
        </authorList>
    </citation>
    <scope>NUCLEOTIDE SEQUENCE [LARGE SCALE GENOMIC DNA]</scope>
    <source>
        <strain evidence="7 8">M0103</strain>
    </source>
</reference>
<evidence type="ECO:0000256" key="3">
    <source>
        <dbReference type="ARBA" id="ARBA00022692"/>
    </source>
</evidence>
<dbReference type="InterPro" id="IPR001123">
    <property type="entry name" value="LeuE-type"/>
</dbReference>
<feature type="transmembrane region" description="Helical" evidence="6">
    <location>
        <begin position="71"/>
        <end position="91"/>
    </location>
</feature>
<proteinExistence type="predicted"/>
<dbReference type="Proteomes" id="UP000285908">
    <property type="component" value="Unassembled WGS sequence"/>
</dbReference>
<sequence>MSLATFLSIAAIHLLAAISPGPSFVLSARISASEGFRTGAALAFGFGIGAAIWAAAALLGLAVLFEVLPQLFLVLKLAGAAFLIWIAISMWRHADAPIDRPDPDAPPRGIAAAVRLGLATFLANPKPAVFFGAVFVGLVPADAGPLALCALLAVIFVNETLWYVLVARLLSTGRARAAYTRAKATIDRLFGGLIAMFGLRIAIG</sequence>
<dbReference type="PANTHER" id="PTHR30086">
    <property type="entry name" value="ARGININE EXPORTER PROTEIN ARGO"/>
    <property type="match status" value="1"/>
</dbReference>
<comment type="caution">
    <text evidence="7">The sequence shown here is derived from an EMBL/GenBank/DDBJ whole genome shotgun (WGS) entry which is preliminary data.</text>
</comment>
<comment type="subcellular location">
    <subcellularLocation>
        <location evidence="1">Cell membrane</location>
        <topology evidence="1">Multi-pass membrane protein</topology>
    </subcellularLocation>
</comment>
<evidence type="ECO:0000313" key="8">
    <source>
        <dbReference type="Proteomes" id="UP000285908"/>
    </source>
</evidence>
<keyword evidence="3 6" id="KW-0812">Transmembrane</keyword>
<evidence type="ECO:0000256" key="5">
    <source>
        <dbReference type="ARBA" id="ARBA00023136"/>
    </source>
</evidence>
<evidence type="ECO:0000256" key="1">
    <source>
        <dbReference type="ARBA" id="ARBA00004651"/>
    </source>
</evidence>
<dbReference type="AlphaFoldDB" id="A0A438AJI7"/>
<evidence type="ECO:0000313" key="7">
    <source>
        <dbReference type="EMBL" id="RVV98838.1"/>
    </source>
</evidence>
<protein>
    <submittedName>
        <fullName evidence="7">LysE family translocator</fullName>
    </submittedName>
</protein>
<dbReference type="EMBL" id="RQXX01000002">
    <property type="protein sequence ID" value="RVV98838.1"/>
    <property type="molecule type" value="Genomic_DNA"/>
</dbReference>
<gene>
    <name evidence="7" type="ORF">EKE94_08050</name>
</gene>
<feature type="transmembrane region" description="Helical" evidence="6">
    <location>
        <begin position="43"/>
        <end position="64"/>
    </location>
</feature>
<evidence type="ECO:0000256" key="4">
    <source>
        <dbReference type="ARBA" id="ARBA00022989"/>
    </source>
</evidence>